<protein>
    <submittedName>
        <fullName evidence="2">Uncharacterized protein</fullName>
    </submittedName>
</protein>
<dbReference type="Proteomes" id="UP001295684">
    <property type="component" value="Unassembled WGS sequence"/>
</dbReference>
<organism evidence="2 3">
    <name type="scientific">Euplotes crassus</name>
    <dbReference type="NCBI Taxonomy" id="5936"/>
    <lineage>
        <taxon>Eukaryota</taxon>
        <taxon>Sar</taxon>
        <taxon>Alveolata</taxon>
        <taxon>Ciliophora</taxon>
        <taxon>Intramacronucleata</taxon>
        <taxon>Spirotrichea</taxon>
        <taxon>Hypotrichia</taxon>
        <taxon>Euplotida</taxon>
        <taxon>Euplotidae</taxon>
        <taxon>Moneuplotes</taxon>
    </lineage>
</organism>
<reference evidence="2" key="1">
    <citation type="submission" date="2023-07" db="EMBL/GenBank/DDBJ databases">
        <authorList>
            <consortium name="AG Swart"/>
            <person name="Singh M."/>
            <person name="Singh A."/>
            <person name="Seah K."/>
            <person name="Emmerich C."/>
        </authorList>
    </citation>
    <scope>NUCLEOTIDE SEQUENCE</scope>
    <source>
        <strain evidence="2">DP1</strain>
    </source>
</reference>
<gene>
    <name evidence="2" type="ORF">ECRASSUSDP1_LOCUS26091</name>
</gene>
<proteinExistence type="predicted"/>
<keyword evidence="3" id="KW-1185">Reference proteome</keyword>
<accession>A0AAD1Y4I1</accession>
<feature type="region of interest" description="Disordered" evidence="1">
    <location>
        <begin position="169"/>
        <end position="188"/>
    </location>
</feature>
<dbReference type="AlphaFoldDB" id="A0AAD1Y4I1"/>
<sequence>MPRQDRKERKDFNADDFVCLKMNQFLKKLKTFIDTNCYDWGKTPEPEANDGEENKQPESTKSRNDDKEWETIGEYAKVNLKDQNLIECNKITEIHFSRRLTSLKDTEKLTDKGLEAIEATAKFLYETSIQFSKDAVKKLSNFIALFDEGKLPSLQKLVAKDPVDIKVREDTGHKKKNKRNDRDNQKEEEKVWTVDDSDAFGFLDIIKGMKSTLSKKNIEMFVEYLLHALDGFPYGSKIVQSRIISIIETASKKLGKLCFLNP</sequence>
<evidence type="ECO:0000313" key="3">
    <source>
        <dbReference type="Proteomes" id="UP001295684"/>
    </source>
</evidence>
<dbReference type="EMBL" id="CAMPGE010026898">
    <property type="protein sequence ID" value="CAI2384558.1"/>
    <property type="molecule type" value="Genomic_DNA"/>
</dbReference>
<evidence type="ECO:0000313" key="2">
    <source>
        <dbReference type="EMBL" id="CAI2384558.1"/>
    </source>
</evidence>
<feature type="compositionally biased region" description="Basic and acidic residues" evidence="1">
    <location>
        <begin position="52"/>
        <end position="68"/>
    </location>
</feature>
<feature type="region of interest" description="Disordered" evidence="1">
    <location>
        <begin position="44"/>
        <end position="68"/>
    </location>
</feature>
<comment type="caution">
    <text evidence="2">The sequence shown here is derived from an EMBL/GenBank/DDBJ whole genome shotgun (WGS) entry which is preliminary data.</text>
</comment>
<name>A0AAD1Y4I1_EUPCR</name>
<evidence type="ECO:0000256" key="1">
    <source>
        <dbReference type="SAM" id="MobiDB-lite"/>
    </source>
</evidence>